<dbReference type="EMBL" id="JACHCA010000006">
    <property type="protein sequence ID" value="MBB6128635.1"/>
    <property type="molecule type" value="Genomic_DNA"/>
</dbReference>
<evidence type="ECO:0000256" key="1">
    <source>
        <dbReference type="ARBA" id="ARBA00007613"/>
    </source>
</evidence>
<dbReference type="RefSeq" id="WP_183588037.1">
    <property type="nucleotide sequence ID" value="NZ_JACHCA010000006.1"/>
</dbReference>
<dbReference type="PANTHER" id="PTHR30203:SF24">
    <property type="entry name" value="BLR4935 PROTEIN"/>
    <property type="match status" value="1"/>
</dbReference>
<dbReference type="Proteomes" id="UP000548326">
    <property type="component" value="Unassembled WGS sequence"/>
</dbReference>
<keyword evidence="2" id="KW-0732">Signal</keyword>
<reference evidence="3 4" key="1">
    <citation type="submission" date="2020-08" db="EMBL/GenBank/DDBJ databases">
        <title>Genomic Encyclopedia of Type Strains, Phase IV (KMG-V): Genome sequencing to study the core and pangenomes of soil and plant-associated prokaryotes.</title>
        <authorList>
            <person name="Whitman W."/>
        </authorList>
    </citation>
    <scope>NUCLEOTIDE SEQUENCE [LARGE SCALE GENOMIC DNA]</scope>
    <source>
        <strain evidence="3 4">MP601</strain>
    </source>
</reference>
<sequence length="429" mass="47422">MKFIFKYILTFAFALGIAVNVSAQIDTNLTYSKKLSLVPYLNLVGKQNLGLLAQQYNVSIAEAGIESAKVFPDPQLTVGAYNNQESKLHLGQGVNFSLGATLELGGKRSARINLAKSQTELSKALLTDYLRNLRADAAMAYYNAIQQKDLLLVQENSYQTMKHLADADSVRFKLGAIAQIDARQSKLEASSFLNSVIQNESDWKSSLVQLSVFTGKKDMDTLFVPTKSADNLERTFVLTQLINNAQNNRADAVAAQNSKTVAEKNLSLVKANRTIDLGINTGMQFSGASTNDIAPTPAYHSVNAGLSVPLKFSNHYKGDLKAAHFTIQQVAVQYDQVLQQIQADVIQSYFNYKSAQKQVQQYKSGLIADAEKVLNGKIYSYKRGETSLLEVLNAQRTYNDVQEGYYQTLYNYAAALITLERSAGIWDLQ</sequence>
<comment type="caution">
    <text evidence="3">The sequence shown here is derived from an EMBL/GenBank/DDBJ whole genome shotgun (WGS) entry which is preliminary data.</text>
</comment>
<proteinExistence type="inferred from homology"/>
<organism evidence="3 4">
    <name type="scientific">Mucilaginibacter lappiensis</name>
    <dbReference type="NCBI Taxonomy" id="354630"/>
    <lineage>
        <taxon>Bacteria</taxon>
        <taxon>Pseudomonadati</taxon>
        <taxon>Bacteroidota</taxon>
        <taxon>Sphingobacteriia</taxon>
        <taxon>Sphingobacteriales</taxon>
        <taxon>Sphingobacteriaceae</taxon>
        <taxon>Mucilaginibacter</taxon>
    </lineage>
</organism>
<dbReference type="Pfam" id="PF02321">
    <property type="entry name" value="OEP"/>
    <property type="match status" value="2"/>
</dbReference>
<dbReference type="AlphaFoldDB" id="A0A841JJQ3"/>
<feature type="signal peptide" evidence="2">
    <location>
        <begin position="1"/>
        <end position="23"/>
    </location>
</feature>
<evidence type="ECO:0000313" key="3">
    <source>
        <dbReference type="EMBL" id="MBB6128635.1"/>
    </source>
</evidence>
<accession>A0A841JJQ3</accession>
<dbReference type="GO" id="GO:0015562">
    <property type="term" value="F:efflux transmembrane transporter activity"/>
    <property type="evidence" value="ECO:0007669"/>
    <property type="project" value="InterPro"/>
</dbReference>
<dbReference type="InterPro" id="IPR010131">
    <property type="entry name" value="MdtP/NodT-like"/>
</dbReference>
<protein>
    <submittedName>
        <fullName evidence="3">Cobalt-zinc-cadmium efflux system outer membrane protein</fullName>
    </submittedName>
</protein>
<dbReference type="Gene3D" id="1.20.1600.10">
    <property type="entry name" value="Outer membrane efflux proteins (OEP)"/>
    <property type="match status" value="1"/>
</dbReference>
<dbReference type="PANTHER" id="PTHR30203">
    <property type="entry name" value="OUTER MEMBRANE CATION EFFLUX PROTEIN"/>
    <property type="match status" value="1"/>
</dbReference>
<name>A0A841JJQ3_9SPHI</name>
<dbReference type="InterPro" id="IPR003423">
    <property type="entry name" value="OMP_efflux"/>
</dbReference>
<gene>
    <name evidence="3" type="ORF">HDF22_002756</name>
</gene>
<evidence type="ECO:0000313" key="4">
    <source>
        <dbReference type="Proteomes" id="UP000548326"/>
    </source>
</evidence>
<comment type="similarity">
    <text evidence="1">Belongs to the outer membrane factor (OMF) (TC 1.B.17) family.</text>
</comment>
<evidence type="ECO:0000256" key="2">
    <source>
        <dbReference type="SAM" id="SignalP"/>
    </source>
</evidence>
<dbReference type="SUPFAM" id="SSF56954">
    <property type="entry name" value="Outer membrane efflux proteins (OEP)"/>
    <property type="match status" value="1"/>
</dbReference>
<feature type="chain" id="PRO_5032682759" evidence="2">
    <location>
        <begin position="24"/>
        <end position="429"/>
    </location>
</feature>